<accession>A0ABX0I8V4</accession>
<name>A0ABX0I8V4_9FLAO</name>
<protein>
    <submittedName>
        <fullName evidence="1">Uncharacterized protein</fullName>
    </submittedName>
</protein>
<gene>
    <name evidence="1" type="ORF">G4L40_02660</name>
</gene>
<keyword evidence="2" id="KW-1185">Reference proteome</keyword>
<dbReference type="Proteomes" id="UP000761423">
    <property type="component" value="Unassembled WGS sequence"/>
</dbReference>
<evidence type="ECO:0000313" key="2">
    <source>
        <dbReference type="Proteomes" id="UP000761423"/>
    </source>
</evidence>
<reference evidence="1 2" key="1">
    <citation type="submission" date="2020-02" db="EMBL/GenBank/DDBJ databases">
        <authorList>
            <person name="Chen W.-M."/>
        </authorList>
    </citation>
    <scope>NUCLEOTIDE SEQUENCE [LARGE SCALE GENOMIC DNA]</scope>
    <source>
        <strain evidence="1 2">TWA-26</strain>
    </source>
</reference>
<evidence type="ECO:0000313" key="1">
    <source>
        <dbReference type="EMBL" id="NHM03603.1"/>
    </source>
</evidence>
<comment type="caution">
    <text evidence="1">The sequence shown here is derived from an EMBL/GenBank/DDBJ whole genome shotgun (WGS) entry which is preliminary data.</text>
</comment>
<dbReference type="RefSeq" id="WP_166235619.1">
    <property type="nucleotide sequence ID" value="NZ_JAAJBV010000002.1"/>
</dbReference>
<organism evidence="1 2">
    <name type="scientific">Flavobacterium celericrescens</name>
    <dbReference type="NCBI Taxonomy" id="2709780"/>
    <lineage>
        <taxon>Bacteria</taxon>
        <taxon>Pseudomonadati</taxon>
        <taxon>Bacteroidota</taxon>
        <taxon>Flavobacteriia</taxon>
        <taxon>Flavobacteriales</taxon>
        <taxon>Flavobacteriaceae</taxon>
        <taxon>Flavobacterium</taxon>
    </lineage>
</organism>
<sequence>MNKHLNIFSSYSKEDKGYKLENDLTRALAICLQEDKLLLHEVLKKIFDQTSFYNTLFDEYSKDNKVNIEIQKEVSSLENFECKSSAKSGLI</sequence>
<proteinExistence type="predicted"/>
<dbReference type="EMBL" id="JAAJBV010000002">
    <property type="protein sequence ID" value="NHM03603.1"/>
    <property type="molecule type" value="Genomic_DNA"/>
</dbReference>